<dbReference type="AlphaFoldDB" id="A0A0D6LA90"/>
<comment type="catalytic activity">
    <reaction evidence="6">
        <text>Random hydrolysis of (1-&gt;4)-linkages between N-acetyl-beta-D-glucosamine and D-glucuronate residues in hyaluronate.</text>
        <dbReference type="EC" id="3.2.1.35"/>
    </reaction>
</comment>
<gene>
    <name evidence="7" type="ORF">ANCCEY_12013</name>
</gene>
<dbReference type="Pfam" id="PF01630">
    <property type="entry name" value="Glyco_hydro_56"/>
    <property type="match status" value="1"/>
</dbReference>
<comment type="similarity">
    <text evidence="1 3 6">Belongs to the glycosyl hydrolase 56 family.</text>
</comment>
<feature type="active site" description="Proton donor" evidence="4">
    <location>
        <position position="118"/>
    </location>
</feature>
<sequence>MLLFMTCSNVQLEINQTMIKATWNFPSEICRQNYSINFTGYEIQTNTNLSFFGEKVVIFYEFVFGRYPYYKDYNASIPINGGIPQECNLTAHLIAAEENITTRIPDQNFSGLAIIDLEEWRPLFDQNGYQKKQVTLESILRKKAIWQSKVFQNESIKLATKKYSNESDPTRLKQLAEKDYNEAARDFFIKTIKKARDLRPHAKWGFYGFPYCNYDAGSKGEYRCKDNYQEWNDRMMFIFNESRALYPSIYLGFNASSEQRFRYVQAILKEARRISEMFKPPLPIYAYTKIEYDPLEKLNDFYNDSDLCTTLKQPADLGIDGVVLWSSSANMKDRCQYIESIMDTKIGPCPGEYDVVPDKYDCECDIGYSGNNCSSTSSSSST</sequence>
<feature type="disulfide bond" evidence="5">
    <location>
        <begin position="30"/>
        <end position="335"/>
    </location>
</feature>
<dbReference type="InterPro" id="IPR018155">
    <property type="entry name" value="Hyaluronidase"/>
</dbReference>
<keyword evidence="2 5" id="KW-1015">Disulfide bond</keyword>
<protein>
    <recommendedName>
        <fullName evidence="6">Hyaluronidase</fullName>
        <ecNumber evidence="6">3.2.1.35</ecNumber>
    </recommendedName>
</protein>
<dbReference type="Proteomes" id="UP000054495">
    <property type="component" value="Unassembled WGS sequence"/>
</dbReference>
<keyword evidence="6" id="KW-0326">Glycosidase</keyword>
<dbReference type="GO" id="GO:0004415">
    <property type="term" value="F:hyalurononglucosaminidase activity"/>
    <property type="evidence" value="ECO:0007669"/>
    <property type="project" value="UniProtKB-UniRule"/>
</dbReference>
<dbReference type="PANTHER" id="PTHR11769:SF35">
    <property type="entry name" value="HYALURONIDASE"/>
    <property type="match status" value="1"/>
</dbReference>
<accession>A0A0D6LA90</accession>
<evidence type="ECO:0000313" key="8">
    <source>
        <dbReference type="Proteomes" id="UP000054495"/>
    </source>
</evidence>
<dbReference type="InterPro" id="IPR013785">
    <property type="entry name" value="Aldolase_TIM"/>
</dbReference>
<dbReference type="EC" id="3.2.1.35" evidence="6"/>
<organism evidence="7 8">
    <name type="scientific">Ancylostoma ceylanicum</name>
    <dbReference type="NCBI Taxonomy" id="53326"/>
    <lineage>
        <taxon>Eukaryota</taxon>
        <taxon>Metazoa</taxon>
        <taxon>Ecdysozoa</taxon>
        <taxon>Nematoda</taxon>
        <taxon>Chromadorea</taxon>
        <taxon>Rhabditida</taxon>
        <taxon>Rhabditina</taxon>
        <taxon>Rhabditomorpha</taxon>
        <taxon>Strongyloidea</taxon>
        <taxon>Ancylostomatidae</taxon>
        <taxon>Ancylostomatinae</taxon>
        <taxon>Ancylostoma</taxon>
    </lineage>
</organism>
<evidence type="ECO:0000313" key="7">
    <source>
        <dbReference type="EMBL" id="EPB68900.1"/>
    </source>
</evidence>
<proteinExistence type="inferred from homology"/>
<dbReference type="GO" id="GO:0030214">
    <property type="term" value="P:hyaluronan catabolic process"/>
    <property type="evidence" value="ECO:0007669"/>
    <property type="project" value="TreeGrafter"/>
</dbReference>
<evidence type="ECO:0000256" key="2">
    <source>
        <dbReference type="ARBA" id="ARBA00023157"/>
    </source>
</evidence>
<dbReference type="InterPro" id="IPR017853">
    <property type="entry name" value="GH"/>
</dbReference>
<dbReference type="Gene3D" id="3.20.20.70">
    <property type="entry name" value="Aldolase class I"/>
    <property type="match status" value="1"/>
</dbReference>
<evidence type="ECO:0000256" key="5">
    <source>
        <dbReference type="PIRSR" id="PIRSR038193-3"/>
    </source>
</evidence>
<evidence type="ECO:0000256" key="6">
    <source>
        <dbReference type="RuleBase" id="RU610713"/>
    </source>
</evidence>
<dbReference type="SUPFAM" id="SSF51445">
    <property type="entry name" value="(Trans)glycosidases"/>
    <property type="match status" value="1"/>
</dbReference>
<name>A0A0D6LA90_9BILA</name>
<dbReference type="GO" id="GO:0005975">
    <property type="term" value="P:carbohydrate metabolic process"/>
    <property type="evidence" value="ECO:0007669"/>
    <property type="project" value="UniProtKB-UniRule"/>
</dbReference>
<keyword evidence="8" id="KW-1185">Reference proteome</keyword>
<evidence type="ECO:0000256" key="3">
    <source>
        <dbReference type="PIRNR" id="PIRNR038193"/>
    </source>
</evidence>
<evidence type="ECO:0000256" key="1">
    <source>
        <dbReference type="ARBA" id="ARBA00008871"/>
    </source>
</evidence>
<evidence type="ECO:0000256" key="4">
    <source>
        <dbReference type="PIRSR" id="PIRSR038193-1"/>
    </source>
</evidence>
<dbReference type="EMBL" id="KE125365">
    <property type="protein sequence ID" value="EPB68900.1"/>
    <property type="molecule type" value="Genomic_DNA"/>
</dbReference>
<dbReference type="PRINTS" id="PR00846">
    <property type="entry name" value="GLHYDRLASE56"/>
</dbReference>
<dbReference type="PANTHER" id="PTHR11769">
    <property type="entry name" value="HYALURONIDASE"/>
    <property type="match status" value="1"/>
</dbReference>
<reference evidence="7 8" key="1">
    <citation type="submission" date="2013-05" db="EMBL/GenBank/DDBJ databases">
        <title>Draft genome of the parasitic nematode Anyclostoma ceylanicum.</title>
        <authorList>
            <person name="Mitreva M."/>
        </authorList>
    </citation>
    <scope>NUCLEOTIDE SEQUENCE [LARGE SCALE GENOMIC DNA]</scope>
</reference>
<feature type="disulfide bond" evidence="5">
    <location>
        <begin position="212"/>
        <end position="224"/>
    </location>
</feature>
<dbReference type="PIRSF" id="PIRSF038193">
    <property type="entry name" value="Hyaluronidase"/>
    <property type="match status" value="1"/>
</dbReference>
<keyword evidence="6" id="KW-0378">Hydrolase</keyword>